<sequence length="91" mass="9684">MGSSTERTVGKMGLQVLCVQFQQAPTTLTISSLRIRLVATSTTRPQRCTVPLVDSGDYVSTAVSSSRSLTMFLKMITPSSSATGTLRVTPS</sequence>
<organism evidence="1">
    <name type="scientific">Brassica campestris</name>
    <name type="common">Field mustard</name>
    <dbReference type="NCBI Taxonomy" id="3711"/>
    <lineage>
        <taxon>Eukaryota</taxon>
        <taxon>Viridiplantae</taxon>
        <taxon>Streptophyta</taxon>
        <taxon>Embryophyta</taxon>
        <taxon>Tracheophyta</taxon>
        <taxon>Spermatophyta</taxon>
        <taxon>Magnoliopsida</taxon>
        <taxon>eudicotyledons</taxon>
        <taxon>Gunneridae</taxon>
        <taxon>Pentapetalae</taxon>
        <taxon>rosids</taxon>
        <taxon>malvids</taxon>
        <taxon>Brassicales</taxon>
        <taxon>Brassicaceae</taxon>
        <taxon>Brassiceae</taxon>
        <taxon>Brassica</taxon>
    </lineage>
</organism>
<name>A0A3P6A012_BRACM</name>
<reference evidence="1" key="1">
    <citation type="submission" date="2018-11" db="EMBL/GenBank/DDBJ databases">
        <authorList>
            <consortium name="Genoscope - CEA"/>
            <person name="William W."/>
        </authorList>
    </citation>
    <scope>NUCLEOTIDE SEQUENCE</scope>
</reference>
<evidence type="ECO:0000313" key="1">
    <source>
        <dbReference type="EMBL" id="VDC77558.1"/>
    </source>
</evidence>
<proteinExistence type="predicted"/>
<protein>
    <submittedName>
        <fullName evidence="1">Uncharacterized protein</fullName>
    </submittedName>
</protein>
<dbReference type="AlphaFoldDB" id="A0A3P6A012"/>
<dbReference type="EMBL" id="LR031571">
    <property type="protein sequence ID" value="VDC77558.1"/>
    <property type="molecule type" value="Genomic_DNA"/>
</dbReference>
<accession>A0A3P6A012</accession>
<gene>
    <name evidence="1" type="ORF">BRAA01T04060Z</name>
</gene>